<dbReference type="SUPFAM" id="SSF52799">
    <property type="entry name" value="(Phosphotyrosine protein) phosphatases II"/>
    <property type="match status" value="1"/>
</dbReference>
<dbReference type="PANTHER" id="PTHR45848">
    <property type="entry name" value="DUAL SPECIFICITY PROTEIN PHOSPHATASE 12 FAMILY MEMBER"/>
    <property type="match status" value="1"/>
</dbReference>
<dbReference type="InterPro" id="IPR029021">
    <property type="entry name" value="Prot-tyrosine_phosphatase-like"/>
</dbReference>
<proteinExistence type="inferred from homology"/>
<feature type="region of interest" description="Disordered" evidence="5">
    <location>
        <begin position="200"/>
        <end position="250"/>
    </location>
</feature>
<feature type="compositionally biased region" description="Polar residues" evidence="5">
    <location>
        <begin position="355"/>
        <end position="370"/>
    </location>
</feature>
<evidence type="ECO:0000313" key="7">
    <source>
        <dbReference type="EMBL" id="TFK46775.1"/>
    </source>
</evidence>
<dbReference type="GO" id="GO:0004725">
    <property type="term" value="F:protein tyrosine phosphatase activity"/>
    <property type="evidence" value="ECO:0007669"/>
    <property type="project" value="UniProtKB-EC"/>
</dbReference>
<evidence type="ECO:0000256" key="2">
    <source>
        <dbReference type="ARBA" id="ARBA00013064"/>
    </source>
</evidence>
<evidence type="ECO:0000256" key="4">
    <source>
        <dbReference type="ARBA" id="ARBA00022912"/>
    </source>
</evidence>
<accession>A0A5C3MPQ6</accession>
<dbReference type="AlphaFoldDB" id="A0A5C3MPQ6"/>
<keyword evidence="8" id="KW-1185">Reference proteome</keyword>
<protein>
    <recommendedName>
        <fullName evidence="2">protein-tyrosine-phosphatase</fullName>
        <ecNumber evidence="2">3.1.3.48</ecNumber>
    </recommendedName>
</protein>
<dbReference type="InterPro" id="IPR000340">
    <property type="entry name" value="Dual-sp_phosphatase_cat-dom"/>
</dbReference>
<dbReference type="GO" id="GO:0008138">
    <property type="term" value="F:protein tyrosine/serine/threonine phosphatase activity"/>
    <property type="evidence" value="ECO:0007669"/>
    <property type="project" value="TreeGrafter"/>
</dbReference>
<feature type="compositionally biased region" description="Acidic residues" evidence="5">
    <location>
        <begin position="213"/>
        <end position="224"/>
    </location>
</feature>
<dbReference type="Proteomes" id="UP000305948">
    <property type="component" value="Unassembled WGS sequence"/>
</dbReference>
<dbReference type="EMBL" id="ML213527">
    <property type="protein sequence ID" value="TFK46775.1"/>
    <property type="molecule type" value="Genomic_DNA"/>
</dbReference>
<keyword evidence="3" id="KW-0378">Hydrolase</keyword>
<gene>
    <name evidence="7" type="ORF">OE88DRAFT_1666997</name>
</gene>
<evidence type="ECO:0000256" key="3">
    <source>
        <dbReference type="ARBA" id="ARBA00022801"/>
    </source>
</evidence>
<dbReference type="EC" id="3.1.3.48" evidence="2"/>
<dbReference type="STRING" id="5364.A0A5C3MPQ6"/>
<dbReference type="Pfam" id="PF00782">
    <property type="entry name" value="DSPc"/>
    <property type="match status" value="1"/>
</dbReference>
<comment type="similarity">
    <text evidence="1">Belongs to the protein-tyrosine phosphatase family. Non-receptor class dual specificity subfamily.</text>
</comment>
<reference evidence="7 8" key="1">
    <citation type="journal article" date="2019" name="Nat. Ecol. Evol.">
        <title>Megaphylogeny resolves global patterns of mushroom evolution.</title>
        <authorList>
            <person name="Varga T."/>
            <person name="Krizsan K."/>
            <person name="Foldi C."/>
            <person name="Dima B."/>
            <person name="Sanchez-Garcia M."/>
            <person name="Sanchez-Ramirez S."/>
            <person name="Szollosi G.J."/>
            <person name="Szarkandi J.G."/>
            <person name="Papp V."/>
            <person name="Albert L."/>
            <person name="Andreopoulos W."/>
            <person name="Angelini C."/>
            <person name="Antonin V."/>
            <person name="Barry K.W."/>
            <person name="Bougher N.L."/>
            <person name="Buchanan P."/>
            <person name="Buyck B."/>
            <person name="Bense V."/>
            <person name="Catcheside P."/>
            <person name="Chovatia M."/>
            <person name="Cooper J."/>
            <person name="Damon W."/>
            <person name="Desjardin D."/>
            <person name="Finy P."/>
            <person name="Geml J."/>
            <person name="Haridas S."/>
            <person name="Hughes K."/>
            <person name="Justo A."/>
            <person name="Karasinski D."/>
            <person name="Kautmanova I."/>
            <person name="Kiss B."/>
            <person name="Kocsube S."/>
            <person name="Kotiranta H."/>
            <person name="LaButti K.M."/>
            <person name="Lechner B.E."/>
            <person name="Liimatainen K."/>
            <person name="Lipzen A."/>
            <person name="Lukacs Z."/>
            <person name="Mihaltcheva S."/>
            <person name="Morgado L.N."/>
            <person name="Niskanen T."/>
            <person name="Noordeloos M.E."/>
            <person name="Ohm R.A."/>
            <person name="Ortiz-Santana B."/>
            <person name="Ovrebo C."/>
            <person name="Racz N."/>
            <person name="Riley R."/>
            <person name="Savchenko A."/>
            <person name="Shiryaev A."/>
            <person name="Soop K."/>
            <person name="Spirin V."/>
            <person name="Szebenyi C."/>
            <person name="Tomsovsky M."/>
            <person name="Tulloss R.E."/>
            <person name="Uehling J."/>
            <person name="Grigoriev I.V."/>
            <person name="Vagvolgyi C."/>
            <person name="Papp T."/>
            <person name="Martin F.M."/>
            <person name="Miettinen O."/>
            <person name="Hibbett D.S."/>
            <person name="Nagy L.G."/>
        </authorList>
    </citation>
    <scope>NUCLEOTIDE SEQUENCE [LARGE SCALE GENOMIC DNA]</scope>
    <source>
        <strain evidence="7 8">OMC1185</strain>
    </source>
</reference>
<evidence type="ECO:0000256" key="1">
    <source>
        <dbReference type="ARBA" id="ARBA00008601"/>
    </source>
</evidence>
<feature type="compositionally biased region" description="Polar residues" evidence="5">
    <location>
        <begin position="309"/>
        <end position="321"/>
    </location>
</feature>
<dbReference type="Gene3D" id="3.90.190.10">
    <property type="entry name" value="Protein tyrosine phosphatase superfamily"/>
    <property type="match status" value="1"/>
</dbReference>
<feature type="compositionally biased region" description="Low complexity" evidence="5">
    <location>
        <begin position="172"/>
        <end position="182"/>
    </location>
</feature>
<evidence type="ECO:0000313" key="8">
    <source>
        <dbReference type="Proteomes" id="UP000305948"/>
    </source>
</evidence>
<organism evidence="7 8">
    <name type="scientific">Heliocybe sulcata</name>
    <dbReference type="NCBI Taxonomy" id="5364"/>
    <lineage>
        <taxon>Eukaryota</taxon>
        <taxon>Fungi</taxon>
        <taxon>Dikarya</taxon>
        <taxon>Basidiomycota</taxon>
        <taxon>Agaricomycotina</taxon>
        <taxon>Agaricomycetes</taxon>
        <taxon>Gloeophyllales</taxon>
        <taxon>Gloeophyllaceae</taxon>
        <taxon>Heliocybe</taxon>
    </lineage>
</organism>
<feature type="region of interest" description="Disordered" evidence="5">
    <location>
        <begin position="284"/>
        <end position="373"/>
    </location>
</feature>
<dbReference type="CDD" id="cd14498">
    <property type="entry name" value="DSP"/>
    <property type="match status" value="1"/>
</dbReference>
<keyword evidence="4" id="KW-0904">Protein phosphatase</keyword>
<evidence type="ECO:0000256" key="5">
    <source>
        <dbReference type="SAM" id="MobiDB-lite"/>
    </source>
</evidence>
<feature type="region of interest" description="Disordered" evidence="5">
    <location>
        <begin position="124"/>
        <end position="186"/>
    </location>
</feature>
<dbReference type="OrthoDB" id="2017893at2759"/>
<dbReference type="GO" id="GO:0005634">
    <property type="term" value="C:nucleus"/>
    <property type="evidence" value="ECO:0007669"/>
    <property type="project" value="TreeGrafter"/>
</dbReference>
<dbReference type="PANTHER" id="PTHR45848:SF4">
    <property type="entry name" value="DUAL SPECIFICITY PROTEIN PHOSPHATASE 12"/>
    <property type="match status" value="1"/>
</dbReference>
<evidence type="ECO:0000259" key="6">
    <source>
        <dbReference type="Pfam" id="PF00782"/>
    </source>
</evidence>
<sequence>MSRSATIAAAYLMYARNLDPAGALELIRKARPNTQPNNGFLQQLDIFYKASFKVSRRDKSTRMFYLERAVMEMMNGDGEIETEMFARYPPTPSDSAPPTPGGLHRRIRCKMCRTELARREHMMDHGQLGPATPAVPMGLSPANSRRPSMADQVSRPGPGRRGSGSMPDRRPSASATAPRRPSGLANDVSRAFLGGLAMTSSKDAQTEEHHDVFEDDSDDEEAEADASGTQPQPSDAMTVLPRSRSGSMAAVHPKKLAHLVSEGVAVGRGLSDQLSMTAAQEGVRLLPTPPPSQARSRRISANVPEGVTRSLSDSMSMTTLANGEDEGSLSDSARPPMSRRGSSTTTKKSALPLITENQPLPQSSVTSPTEMNGRMNIDAPMAEEDGSSRAPKPPPLSHGSDLAAQLFANPKLAALRSPMGMGMTPIQQSAAKPAPAMPAPILINPKCSGYFLEPMKWMEPFLEQGQLAGKIVCPNKKCGSKLGNYDWAGVCCSCKEWVTPGFCIHRSKVDEVV</sequence>
<feature type="domain" description="Dual specificity phosphatase catalytic" evidence="6">
    <location>
        <begin position="1"/>
        <end position="46"/>
    </location>
</feature>
<name>A0A5C3MPQ6_9AGAM</name>